<dbReference type="Proteomes" id="UP000024404">
    <property type="component" value="Unassembled WGS sequence"/>
</dbReference>
<dbReference type="EMBL" id="CMVM020000018">
    <property type="status" value="NOT_ANNOTATED_CDS"/>
    <property type="molecule type" value="Genomic_DNA"/>
</dbReference>
<accession>A0A8R1TVI9</accession>
<protein>
    <submittedName>
        <fullName evidence="1">Uncharacterized protein</fullName>
    </submittedName>
</protein>
<evidence type="ECO:0000313" key="2">
    <source>
        <dbReference type="Proteomes" id="UP000024404"/>
    </source>
</evidence>
<proteinExistence type="predicted"/>
<evidence type="ECO:0000313" key="1">
    <source>
        <dbReference type="EnsemblMetazoa" id="OVOC52.1"/>
    </source>
</evidence>
<reference evidence="1" key="2">
    <citation type="submission" date="2022-06" db="UniProtKB">
        <authorList>
            <consortium name="EnsemblMetazoa"/>
        </authorList>
    </citation>
    <scope>IDENTIFICATION</scope>
</reference>
<dbReference type="AlphaFoldDB" id="A0A8R1TVI9"/>
<keyword evidence="2" id="KW-1185">Reference proteome</keyword>
<reference evidence="2" key="1">
    <citation type="submission" date="2013-10" db="EMBL/GenBank/DDBJ databases">
        <title>Genome sequencing of Onchocerca volvulus.</title>
        <authorList>
            <person name="Cotton J."/>
            <person name="Tsai J."/>
            <person name="Stanley E."/>
            <person name="Tracey A."/>
            <person name="Holroyd N."/>
            <person name="Lustigman S."/>
            <person name="Berriman M."/>
        </authorList>
    </citation>
    <scope>NUCLEOTIDE SEQUENCE</scope>
</reference>
<dbReference type="EnsemblMetazoa" id="OVOC52.1">
    <property type="protein sequence ID" value="OVOC52.1"/>
    <property type="gene ID" value="WBGene00236861"/>
</dbReference>
<sequence length="132" mass="15609">MEKLNIQQARRNNYEIANVTIFNDPRCFLYHIGHKEIFSLSLFLQTSGDHFVNVINSFRIEAYMQKLYENCDACSTLKTNLFCELFYRKFARAVQRVIIVDKCRLRSKQRNVLDIGNFRNGFSNKEQEDGII</sequence>
<organism evidence="1 2">
    <name type="scientific">Onchocerca volvulus</name>
    <dbReference type="NCBI Taxonomy" id="6282"/>
    <lineage>
        <taxon>Eukaryota</taxon>
        <taxon>Metazoa</taxon>
        <taxon>Ecdysozoa</taxon>
        <taxon>Nematoda</taxon>
        <taxon>Chromadorea</taxon>
        <taxon>Rhabditida</taxon>
        <taxon>Spirurina</taxon>
        <taxon>Spiruromorpha</taxon>
        <taxon>Filarioidea</taxon>
        <taxon>Onchocercidae</taxon>
        <taxon>Onchocerca</taxon>
    </lineage>
</organism>
<name>A0A8R1TVI9_ONCVO</name>